<reference evidence="2 3" key="1">
    <citation type="journal article" date="2013" name="PLoS Genet.">
        <title>Distinctive expansion of potential virulence genes in the genome of the oomycete fish pathogen Saprolegnia parasitica.</title>
        <authorList>
            <person name="Jiang R.H."/>
            <person name="de Bruijn I."/>
            <person name="Haas B.J."/>
            <person name="Belmonte R."/>
            <person name="Lobach L."/>
            <person name="Christie J."/>
            <person name="van den Ackerveken G."/>
            <person name="Bottin A."/>
            <person name="Bulone V."/>
            <person name="Diaz-Moreno S.M."/>
            <person name="Dumas B."/>
            <person name="Fan L."/>
            <person name="Gaulin E."/>
            <person name="Govers F."/>
            <person name="Grenville-Briggs L.J."/>
            <person name="Horner N.R."/>
            <person name="Levin J.Z."/>
            <person name="Mammella M."/>
            <person name="Meijer H.J."/>
            <person name="Morris P."/>
            <person name="Nusbaum C."/>
            <person name="Oome S."/>
            <person name="Phillips A.J."/>
            <person name="van Rooyen D."/>
            <person name="Rzeszutek E."/>
            <person name="Saraiva M."/>
            <person name="Secombes C.J."/>
            <person name="Seidl M.F."/>
            <person name="Snel B."/>
            <person name="Stassen J.H."/>
            <person name="Sykes S."/>
            <person name="Tripathy S."/>
            <person name="van den Berg H."/>
            <person name="Vega-Arreguin J.C."/>
            <person name="Wawra S."/>
            <person name="Young S.K."/>
            <person name="Zeng Q."/>
            <person name="Dieguez-Uribeondo J."/>
            <person name="Russ C."/>
            <person name="Tyler B.M."/>
            <person name="van West P."/>
        </authorList>
    </citation>
    <scope>NUCLEOTIDE SEQUENCE [LARGE SCALE GENOMIC DNA]</scope>
    <source>
        <strain evidence="2 3">CBS 223.65</strain>
    </source>
</reference>
<dbReference type="VEuPathDB" id="FungiDB:SPRG_09325"/>
<sequence>MSSAPIVLDVGGTRFKTSWATLRSVPGSRFDAIASGQWLPESDGSFFLDLDPKYFDRVLNHLRCGASLYAGLQAWERTEVDRLRTCLHLVFPSPASIPSWDYVSCGAGLEITGHERVLAVHHKVPSMRFARGTSPCDQFCVHLTANGSVSDVALGFTTIEGFEPQYEKVQYGMVAHCWHHQRVTRDEVRGACFQANNPHSDSFPPDMDLLVTWHRQSHTLSITCDAADVSFSIIFPAPSATLQLYPVVGLLPVRTSSVSDMHAVHGPKPVHNTSIEARLVPLPESTA</sequence>
<keyword evidence="3" id="KW-1185">Reference proteome</keyword>
<dbReference type="OMA" id="ACFQANN"/>
<dbReference type="EMBL" id="KK583232">
    <property type="protein sequence ID" value="KDO25384.1"/>
    <property type="molecule type" value="Genomic_DNA"/>
</dbReference>
<name>A0A067C3M1_SAPPC</name>
<accession>A0A067C3M1</accession>
<evidence type="ECO:0000259" key="1">
    <source>
        <dbReference type="Pfam" id="PF02214"/>
    </source>
</evidence>
<organism evidence="2 3">
    <name type="scientific">Saprolegnia parasitica (strain CBS 223.65)</name>
    <dbReference type="NCBI Taxonomy" id="695850"/>
    <lineage>
        <taxon>Eukaryota</taxon>
        <taxon>Sar</taxon>
        <taxon>Stramenopiles</taxon>
        <taxon>Oomycota</taxon>
        <taxon>Saprolegniomycetes</taxon>
        <taxon>Saprolegniales</taxon>
        <taxon>Saprolegniaceae</taxon>
        <taxon>Saprolegnia</taxon>
    </lineage>
</organism>
<dbReference type="GeneID" id="24131495"/>
<dbReference type="Pfam" id="PF02214">
    <property type="entry name" value="BTB_2"/>
    <property type="match status" value="1"/>
</dbReference>
<dbReference type="RefSeq" id="XP_012203812.1">
    <property type="nucleotide sequence ID" value="XM_012348422.1"/>
</dbReference>
<proteinExistence type="predicted"/>
<evidence type="ECO:0000313" key="3">
    <source>
        <dbReference type="Proteomes" id="UP000030745"/>
    </source>
</evidence>
<dbReference type="Gene3D" id="3.30.710.10">
    <property type="entry name" value="Potassium Channel Kv1.1, Chain A"/>
    <property type="match status" value="1"/>
</dbReference>
<dbReference type="InterPro" id="IPR003131">
    <property type="entry name" value="T1-type_BTB"/>
</dbReference>
<protein>
    <recommendedName>
        <fullName evidence="1">Potassium channel tetramerisation-type BTB domain-containing protein</fullName>
    </recommendedName>
</protein>
<dbReference type="CDD" id="cd18316">
    <property type="entry name" value="BTB_POZ_KCTD-like"/>
    <property type="match status" value="1"/>
</dbReference>
<dbReference type="AlphaFoldDB" id="A0A067C3M1"/>
<feature type="domain" description="Potassium channel tetramerisation-type BTB" evidence="1">
    <location>
        <begin position="6"/>
        <end position="68"/>
    </location>
</feature>
<dbReference type="InterPro" id="IPR011333">
    <property type="entry name" value="SKP1/BTB/POZ_sf"/>
</dbReference>
<dbReference type="SUPFAM" id="SSF54695">
    <property type="entry name" value="POZ domain"/>
    <property type="match status" value="1"/>
</dbReference>
<gene>
    <name evidence="2" type="ORF">SPRG_09325</name>
</gene>
<dbReference type="InterPro" id="IPR045068">
    <property type="entry name" value="BACURD1-3"/>
</dbReference>
<dbReference type="Proteomes" id="UP000030745">
    <property type="component" value="Unassembled WGS sequence"/>
</dbReference>
<dbReference type="KEGG" id="spar:SPRG_09325"/>
<dbReference type="PANTHER" id="PTHR11145:SF8">
    <property type="entry name" value="RE57120P"/>
    <property type="match status" value="1"/>
</dbReference>
<dbReference type="OrthoDB" id="71001at2759"/>
<evidence type="ECO:0000313" key="2">
    <source>
        <dbReference type="EMBL" id="KDO25384.1"/>
    </source>
</evidence>
<dbReference type="GO" id="GO:0051260">
    <property type="term" value="P:protein homooligomerization"/>
    <property type="evidence" value="ECO:0007669"/>
    <property type="project" value="InterPro"/>
</dbReference>
<dbReference type="PANTHER" id="PTHR11145">
    <property type="entry name" value="BTB/POZ DOMAIN-CONTAINING ADAPTER FOR CUL3-MEDIATED RHOA DEGRADATION PROTEIN FAMILY MEMBER"/>
    <property type="match status" value="1"/>
</dbReference>